<dbReference type="InterPro" id="IPR000979">
    <property type="entry name" value="Phosphodiesterase_MJ0936/Vps29"/>
</dbReference>
<dbReference type="Gene3D" id="3.60.21.10">
    <property type="match status" value="1"/>
</dbReference>
<keyword evidence="2" id="KW-0479">Metal-binding</keyword>
<gene>
    <name evidence="4" type="ORF">WGH24286_01481</name>
</gene>
<dbReference type="InterPro" id="IPR029052">
    <property type="entry name" value="Metallo-depent_PP-like"/>
</dbReference>
<sequence>MKYLFISDAHGDRAILQKIFQANKEAVTQIFYNGDSELPADDSVFDGVITVAGNMDFDRKYESSNHYRTSDQSIFQAHGHLFGVNYSLTKLILAAKAVDAQIVTFGHTHQLGVEVVDNMLVINPGSISQPRGQYAYLGGTYAIVTVNGLIYDVQYYDRQMTAIPDLHFTFNLTA</sequence>
<dbReference type="Proteomes" id="UP000789719">
    <property type="component" value="Unassembled WGS sequence"/>
</dbReference>
<accession>A0ABN8BS48</accession>
<keyword evidence="5" id="KW-1185">Reference proteome</keyword>
<dbReference type="NCBIfam" id="TIGR00040">
    <property type="entry name" value="yfcE"/>
    <property type="match status" value="1"/>
</dbReference>
<comment type="caution">
    <text evidence="4">The sequence shown here is derived from an EMBL/GenBank/DDBJ whole genome shotgun (WGS) entry which is preliminary data.</text>
</comment>
<organism evidence="4 5">
    <name type="scientific">Periweissella ghanensis</name>
    <dbReference type="NCBI Taxonomy" id="467997"/>
    <lineage>
        <taxon>Bacteria</taxon>
        <taxon>Bacillati</taxon>
        <taxon>Bacillota</taxon>
        <taxon>Bacilli</taxon>
        <taxon>Lactobacillales</taxon>
        <taxon>Lactobacillaceae</taxon>
        <taxon>Periweissella</taxon>
    </lineage>
</organism>
<evidence type="ECO:0000313" key="5">
    <source>
        <dbReference type="Proteomes" id="UP000789719"/>
    </source>
</evidence>
<evidence type="ECO:0000259" key="3">
    <source>
        <dbReference type="Pfam" id="PF12850"/>
    </source>
</evidence>
<dbReference type="EC" id="3.1.4.-" evidence="2"/>
<dbReference type="EMBL" id="CAKKNT010000022">
    <property type="protein sequence ID" value="CAH0419034.1"/>
    <property type="molecule type" value="Genomic_DNA"/>
</dbReference>
<protein>
    <recommendedName>
        <fullName evidence="2">Phosphoesterase</fullName>
        <ecNumber evidence="2">3.1.4.-</ecNumber>
    </recommendedName>
</protein>
<feature type="domain" description="Calcineurin-like phosphoesterase" evidence="3">
    <location>
        <begin position="1"/>
        <end position="147"/>
    </location>
</feature>
<evidence type="ECO:0000313" key="4">
    <source>
        <dbReference type="EMBL" id="CAH0419034.1"/>
    </source>
</evidence>
<dbReference type="Pfam" id="PF12850">
    <property type="entry name" value="Metallophos_2"/>
    <property type="match status" value="1"/>
</dbReference>
<name>A0ABN8BS48_9LACO</name>
<dbReference type="RefSeq" id="WP_230099107.1">
    <property type="nucleotide sequence ID" value="NZ_CAKKNT010000022.1"/>
</dbReference>
<dbReference type="InterPro" id="IPR024654">
    <property type="entry name" value="Calcineurin-like_PHP_lpxH"/>
</dbReference>
<dbReference type="PANTHER" id="PTHR11124">
    <property type="entry name" value="VACUOLAR SORTING PROTEIN VPS29"/>
    <property type="match status" value="1"/>
</dbReference>
<comment type="cofactor">
    <cofactor evidence="2">
        <name>a divalent metal cation</name>
        <dbReference type="ChEBI" id="CHEBI:60240"/>
    </cofactor>
</comment>
<evidence type="ECO:0000256" key="1">
    <source>
        <dbReference type="ARBA" id="ARBA00008950"/>
    </source>
</evidence>
<reference evidence="4 5" key="1">
    <citation type="submission" date="2021-11" db="EMBL/GenBank/DDBJ databases">
        <authorList>
            <person name="Depoorter E."/>
        </authorList>
    </citation>
    <scope>NUCLEOTIDE SEQUENCE [LARGE SCALE GENOMIC DNA]</scope>
    <source>
        <strain evidence="4 5">LMG 24286</strain>
    </source>
</reference>
<evidence type="ECO:0000256" key="2">
    <source>
        <dbReference type="RuleBase" id="RU362039"/>
    </source>
</evidence>
<comment type="similarity">
    <text evidence="1 2">Belongs to the metallophosphoesterase superfamily. YfcE family.</text>
</comment>
<dbReference type="SUPFAM" id="SSF56300">
    <property type="entry name" value="Metallo-dependent phosphatases"/>
    <property type="match status" value="1"/>
</dbReference>
<proteinExistence type="inferred from homology"/>